<evidence type="ECO:0000313" key="2">
    <source>
        <dbReference type="Proteomes" id="UP000054408"/>
    </source>
</evidence>
<dbReference type="RefSeq" id="XP_013758141.1">
    <property type="nucleotide sequence ID" value="XM_013902687.1"/>
</dbReference>
<gene>
    <name evidence="1" type="ORF">AMSG_05083</name>
</gene>
<dbReference type="AlphaFoldDB" id="A0A0L0DCS8"/>
<dbReference type="EMBL" id="GL349453">
    <property type="protein sequence ID" value="KNC49113.1"/>
    <property type="molecule type" value="Genomic_DNA"/>
</dbReference>
<sequence length="108" mass="12055">MSLPSQPAIDAIASLAEVLDEVVTHTTPVLRHFLAVLGIDTSELDFRALLKEVERLNIPVIDTRTCIALRRMLNSSFHQNAQSKEVVMATLRGFVDFLVSIQRFGTTF</sequence>
<reference evidence="1 2" key="1">
    <citation type="submission" date="2010-05" db="EMBL/GenBank/DDBJ databases">
        <title>The Genome Sequence of Thecamonas trahens ATCC 50062.</title>
        <authorList>
            <consortium name="The Broad Institute Genome Sequencing Platform"/>
            <person name="Russ C."/>
            <person name="Cuomo C."/>
            <person name="Shea T."/>
            <person name="Young S.K."/>
            <person name="Zeng Q."/>
            <person name="Koehrsen M."/>
            <person name="Haas B."/>
            <person name="Borodovsky M."/>
            <person name="Guigo R."/>
            <person name="Alvarado L."/>
            <person name="Berlin A."/>
            <person name="Bochicchio J."/>
            <person name="Borenstein D."/>
            <person name="Chapman S."/>
            <person name="Chen Z."/>
            <person name="Freedman E."/>
            <person name="Gellesch M."/>
            <person name="Goldberg J."/>
            <person name="Griggs A."/>
            <person name="Gujja S."/>
            <person name="Heilman E."/>
            <person name="Heiman D."/>
            <person name="Hepburn T."/>
            <person name="Howarth C."/>
            <person name="Jen D."/>
            <person name="Larson L."/>
            <person name="Mehta T."/>
            <person name="Park D."/>
            <person name="Pearson M."/>
            <person name="Roberts A."/>
            <person name="Saif S."/>
            <person name="Shenoy N."/>
            <person name="Sisk P."/>
            <person name="Stolte C."/>
            <person name="Sykes S."/>
            <person name="Thomson T."/>
            <person name="Walk T."/>
            <person name="White J."/>
            <person name="Yandava C."/>
            <person name="Burger G."/>
            <person name="Gray M.W."/>
            <person name="Holland P.W.H."/>
            <person name="King N."/>
            <person name="Lang F.B.F."/>
            <person name="Roger A.J."/>
            <person name="Ruiz-Trillo I."/>
            <person name="Lander E."/>
            <person name="Nusbaum C."/>
        </authorList>
    </citation>
    <scope>NUCLEOTIDE SEQUENCE [LARGE SCALE GENOMIC DNA]</scope>
    <source>
        <strain evidence="1 2">ATCC 50062</strain>
    </source>
</reference>
<name>A0A0L0DCS8_THETB</name>
<dbReference type="Proteomes" id="UP000054408">
    <property type="component" value="Unassembled WGS sequence"/>
</dbReference>
<dbReference type="GeneID" id="25564571"/>
<evidence type="ECO:0000313" key="1">
    <source>
        <dbReference type="EMBL" id="KNC49113.1"/>
    </source>
</evidence>
<protein>
    <submittedName>
        <fullName evidence="1">Uncharacterized protein</fullName>
    </submittedName>
</protein>
<proteinExistence type="predicted"/>
<keyword evidence="2" id="KW-1185">Reference proteome</keyword>
<accession>A0A0L0DCS8</accession>
<organism evidence="1 2">
    <name type="scientific">Thecamonas trahens ATCC 50062</name>
    <dbReference type="NCBI Taxonomy" id="461836"/>
    <lineage>
        <taxon>Eukaryota</taxon>
        <taxon>Apusozoa</taxon>
        <taxon>Apusomonadida</taxon>
        <taxon>Apusomonadidae</taxon>
        <taxon>Thecamonas</taxon>
    </lineage>
</organism>